<evidence type="ECO:0000256" key="2">
    <source>
        <dbReference type="ARBA" id="ARBA00023012"/>
    </source>
</evidence>
<organism evidence="10 11">
    <name type="scientific">Marinobacterium iners DSM 11526</name>
    <dbReference type="NCBI Taxonomy" id="1122198"/>
    <lineage>
        <taxon>Bacteria</taxon>
        <taxon>Pseudomonadati</taxon>
        <taxon>Pseudomonadota</taxon>
        <taxon>Gammaproteobacteria</taxon>
        <taxon>Oceanospirillales</taxon>
        <taxon>Oceanospirillaceae</taxon>
        <taxon>Marinobacterium</taxon>
    </lineage>
</organism>
<dbReference type="PROSITE" id="PS51755">
    <property type="entry name" value="OMPR_PHOB"/>
    <property type="match status" value="1"/>
</dbReference>
<dbReference type="Gene3D" id="1.10.10.10">
    <property type="entry name" value="Winged helix-like DNA-binding domain superfamily/Winged helix DNA-binding domain"/>
    <property type="match status" value="1"/>
</dbReference>
<dbReference type="GO" id="GO:0000156">
    <property type="term" value="F:phosphorelay response regulator activity"/>
    <property type="evidence" value="ECO:0007669"/>
    <property type="project" value="TreeGrafter"/>
</dbReference>
<accession>A0A1H4CPI4</accession>
<feature type="domain" description="OmpR/PhoB-type" evidence="9">
    <location>
        <begin position="127"/>
        <end position="224"/>
    </location>
</feature>
<keyword evidence="4 7" id="KW-0238">DNA-binding</keyword>
<keyword evidence="1 6" id="KW-0597">Phosphoprotein</keyword>
<keyword evidence="11" id="KW-1185">Reference proteome</keyword>
<evidence type="ECO:0000256" key="6">
    <source>
        <dbReference type="PROSITE-ProRule" id="PRU00169"/>
    </source>
</evidence>
<evidence type="ECO:0000256" key="7">
    <source>
        <dbReference type="PROSITE-ProRule" id="PRU01091"/>
    </source>
</evidence>
<feature type="domain" description="Response regulatory" evidence="8">
    <location>
        <begin position="5"/>
        <end position="119"/>
    </location>
</feature>
<name>A0A1H4CPI4_9GAMM</name>
<evidence type="ECO:0000256" key="4">
    <source>
        <dbReference type="ARBA" id="ARBA00023125"/>
    </source>
</evidence>
<dbReference type="RefSeq" id="WP_091825399.1">
    <property type="nucleotide sequence ID" value="NZ_FNRJ01000005.1"/>
</dbReference>
<dbReference type="Pfam" id="PF00072">
    <property type="entry name" value="Response_reg"/>
    <property type="match status" value="1"/>
</dbReference>
<dbReference type="PANTHER" id="PTHR48111">
    <property type="entry name" value="REGULATOR OF RPOS"/>
    <property type="match status" value="1"/>
</dbReference>
<keyword evidence="2" id="KW-0902">Two-component regulatory system</keyword>
<dbReference type="GO" id="GO:0005829">
    <property type="term" value="C:cytosol"/>
    <property type="evidence" value="ECO:0007669"/>
    <property type="project" value="TreeGrafter"/>
</dbReference>
<sequence length="234" mass="26169">MSQISVLLADDDPGILEAIADFLSWRGISVDCARTGEQALELSRQQHHDVLVLDVMMPGISGFALCQQLRQLGVTTPILLLTALDQVNDKVTGFSAGADDYLVKPFAMDELVCRIEALSRRVSRQQLRLLHFGPLELDVEQQQARRDEVPLQLTPQGFTLLRHLIAHAPRVVSRRELEQAIWGDEPPDSDALRSLLYQLRTQLDKPFDSAMLHTRRGSGVYLQLPDAPNTTETP</sequence>
<dbReference type="SMART" id="SM00862">
    <property type="entry name" value="Trans_reg_C"/>
    <property type="match status" value="1"/>
</dbReference>
<dbReference type="CDD" id="cd17574">
    <property type="entry name" value="REC_OmpR"/>
    <property type="match status" value="1"/>
</dbReference>
<dbReference type="Pfam" id="PF00486">
    <property type="entry name" value="Trans_reg_C"/>
    <property type="match status" value="1"/>
</dbReference>
<dbReference type="InterPro" id="IPR011006">
    <property type="entry name" value="CheY-like_superfamily"/>
</dbReference>
<feature type="DNA-binding region" description="OmpR/PhoB-type" evidence="7">
    <location>
        <begin position="127"/>
        <end position="224"/>
    </location>
</feature>
<dbReference type="GO" id="GO:0006355">
    <property type="term" value="P:regulation of DNA-templated transcription"/>
    <property type="evidence" value="ECO:0007669"/>
    <property type="project" value="InterPro"/>
</dbReference>
<dbReference type="InterPro" id="IPR001789">
    <property type="entry name" value="Sig_transdc_resp-reg_receiver"/>
</dbReference>
<keyword evidence="5" id="KW-0804">Transcription</keyword>
<dbReference type="OrthoDB" id="9802426at2"/>
<dbReference type="GO" id="GO:0032993">
    <property type="term" value="C:protein-DNA complex"/>
    <property type="evidence" value="ECO:0007669"/>
    <property type="project" value="TreeGrafter"/>
</dbReference>
<reference evidence="11" key="1">
    <citation type="submission" date="2016-10" db="EMBL/GenBank/DDBJ databases">
        <authorList>
            <person name="Varghese N."/>
            <person name="Submissions S."/>
        </authorList>
    </citation>
    <scope>NUCLEOTIDE SEQUENCE [LARGE SCALE GENOMIC DNA]</scope>
    <source>
        <strain evidence="11">DSM 11526</strain>
    </source>
</reference>
<dbReference type="CDD" id="cd00383">
    <property type="entry name" value="trans_reg_C"/>
    <property type="match status" value="1"/>
</dbReference>
<evidence type="ECO:0000313" key="10">
    <source>
        <dbReference type="EMBL" id="SEA62274.1"/>
    </source>
</evidence>
<dbReference type="STRING" id="1122198.SAMN02745729_10589"/>
<dbReference type="SUPFAM" id="SSF52172">
    <property type="entry name" value="CheY-like"/>
    <property type="match status" value="1"/>
</dbReference>
<dbReference type="SMART" id="SM00448">
    <property type="entry name" value="REC"/>
    <property type="match status" value="1"/>
</dbReference>
<dbReference type="InterPro" id="IPR001867">
    <property type="entry name" value="OmpR/PhoB-type_DNA-bd"/>
</dbReference>
<dbReference type="AlphaFoldDB" id="A0A1H4CPI4"/>
<evidence type="ECO:0000256" key="3">
    <source>
        <dbReference type="ARBA" id="ARBA00023015"/>
    </source>
</evidence>
<evidence type="ECO:0000313" key="11">
    <source>
        <dbReference type="Proteomes" id="UP000242469"/>
    </source>
</evidence>
<gene>
    <name evidence="10" type="ORF">SAMN02745729_10589</name>
</gene>
<keyword evidence="3" id="KW-0805">Transcription regulation</keyword>
<dbReference type="InterPro" id="IPR039420">
    <property type="entry name" value="WalR-like"/>
</dbReference>
<evidence type="ECO:0000259" key="9">
    <source>
        <dbReference type="PROSITE" id="PS51755"/>
    </source>
</evidence>
<dbReference type="Proteomes" id="UP000242469">
    <property type="component" value="Unassembled WGS sequence"/>
</dbReference>
<dbReference type="PROSITE" id="PS50110">
    <property type="entry name" value="RESPONSE_REGULATORY"/>
    <property type="match status" value="1"/>
</dbReference>
<feature type="modified residue" description="4-aspartylphosphate" evidence="6">
    <location>
        <position position="54"/>
    </location>
</feature>
<evidence type="ECO:0000256" key="5">
    <source>
        <dbReference type="ARBA" id="ARBA00023163"/>
    </source>
</evidence>
<dbReference type="Gene3D" id="6.10.250.690">
    <property type="match status" value="1"/>
</dbReference>
<dbReference type="Gene3D" id="3.40.50.2300">
    <property type="match status" value="1"/>
</dbReference>
<evidence type="ECO:0000259" key="8">
    <source>
        <dbReference type="PROSITE" id="PS50110"/>
    </source>
</evidence>
<protein>
    <submittedName>
        <fullName evidence="10">DNA-binding response regulator, OmpR family, contains REC and winged-helix (WHTH) domain</fullName>
    </submittedName>
</protein>
<dbReference type="InterPro" id="IPR036388">
    <property type="entry name" value="WH-like_DNA-bd_sf"/>
</dbReference>
<dbReference type="PANTHER" id="PTHR48111:SF22">
    <property type="entry name" value="REGULATOR OF RPOS"/>
    <property type="match status" value="1"/>
</dbReference>
<proteinExistence type="predicted"/>
<dbReference type="EMBL" id="FNRJ01000005">
    <property type="protein sequence ID" value="SEA62274.1"/>
    <property type="molecule type" value="Genomic_DNA"/>
</dbReference>
<dbReference type="GO" id="GO:0000976">
    <property type="term" value="F:transcription cis-regulatory region binding"/>
    <property type="evidence" value="ECO:0007669"/>
    <property type="project" value="TreeGrafter"/>
</dbReference>
<evidence type="ECO:0000256" key="1">
    <source>
        <dbReference type="ARBA" id="ARBA00022553"/>
    </source>
</evidence>